<dbReference type="EMBL" id="LR824562">
    <property type="protein sequence ID" value="CAH1647483.1"/>
    <property type="molecule type" value="Genomic_DNA"/>
</dbReference>
<accession>A0A9P0IM35</accession>
<organism evidence="1 2">
    <name type="scientific">Spodoptera littoralis</name>
    <name type="common">Egyptian cotton leafworm</name>
    <dbReference type="NCBI Taxonomy" id="7109"/>
    <lineage>
        <taxon>Eukaryota</taxon>
        <taxon>Metazoa</taxon>
        <taxon>Ecdysozoa</taxon>
        <taxon>Arthropoda</taxon>
        <taxon>Hexapoda</taxon>
        <taxon>Insecta</taxon>
        <taxon>Pterygota</taxon>
        <taxon>Neoptera</taxon>
        <taxon>Endopterygota</taxon>
        <taxon>Lepidoptera</taxon>
        <taxon>Glossata</taxon>
        <taxon>Ditrysia</taxon>
        <taxon>Noctuoidea</taxon>
        <taxon>Noctuidae</taxon>
        <taxon>Amphipyrinae</taxon>
        <taxon>Spodoptera</taxon>
    </lineage>
</organism>
<dbReference type="AlphaFoldDB" id="A0A9P0IM35"/>
<protein>
    <submittedName>
        <fullName evidence="1">Uncharacterized protein</fullName>
    </submittedName>
</protein>
<gene>
    <name evidence="1" type="ORF">SPLIT_LOCUS12834</name>
</gene>
<evidence type="ECO:0000313" key="1">
    <source>
        <dbReference type="EMBL" id="CAH1647483.1"/>
    </source>
</evidence>
<evidence type="ECO:0000313" key="2">
    <source>
        <dbReference type="Proteomes" id="UP001153321"/>
    </source>
</evidence>
<name>A0A9P0IM35_SPOLI</name>
<dbReference type="Proteomes" id="UP001153321">
    <property type="component" value="Chromosome Z"/>
</dbReference>
<keyword evidence="2" id="KW-1185">Reference proteome</keyword>
<proteinExistence type="predicted"/>
<sequence>MFHKIMPFIPEGVGRGVH</sequence>
<reference evidence="1" key="1">
    <citation type="submission" date="2022-02" db="EMBL/GenBank/DDBJ databases">
        <authorList>
            <person name="King R."/>
        </authorList>
    </citation>
    <scope>NUCLEOTIDE SEQUENCE</scope>
</reference>